<feature type="transmembrane region" description="Helical" evidence="13">
    <location>
        <begin position="43"/>
        <end position="63"/>
    </location>
</feature>
<feature type="transmembrane region" description="Helical" evidence="13">
    <location>
        <begin position="12"/>
        <end position="37"/>
    </location>
</feature>
<feature type="domain" description="Peptidase M48" evidence="14">
    <location>
        <begin position="136"/>
        <end position="324"/>
    </location>
</feature>
<keyword evidence="5 13" id="KW-0812">Transmembrane</keyword>
<dbReference type="EMBL" id="JAINZZ010000004">
    <property type="protein sequence ID" value="MBY8877165.1"/>
    <property type="molecule type" value="Genomic_DNA"/>
</dbReference>
<evidence type="ECO:0000259" key="14">
    <source>
        <dbReference type="Pfam" id="PF01435"/>
    </source>
</evidence>
<organism evidence="15 16">
    <name type="scientific">Actinacidiphila acidipaludis</name>
    <dbReference type="NCBI Taxonomy" id="2873382"/>
    <lineage>
        <taxon>Bacteria</taxon>
        <taxon>Bacillati</taxon>
        <taxon>Actinomycetota</taxon>
        <taxon>Actinomycetes</taxon>
        <taxon>Kitasatosporales</taxon>
        <taxon>Streptomycetaceae</taxon>
        <taxon>Actinacidiphila</taxon>
    </lineage>
</organism>
<protein>
    <submittedName>
        <fullName evidence="15">M48 family metalloprotease</fullName>
        <ecNumber evidence="15">3.4.24.-</ecNumber>
    </submittedName>
</protein>
<evidence type="ECO:0000313" key="16">
    <source>
        <dbReference type="Proteomes" id="UP000778578"/>
    </source>
</evidence>
<dbReference type="InterPro" id="IPR001915">
    <property type="entry name" value="Peptidase_M48"/>
</dbReference>
<keyword evidence="11 13" id="KW-0472">Membrane</keyword>
<evidence type="ECO:0000256" key="2">
    <source>
        <dbReference type="ARBA" id="ARBA00004651"/>
    </source>
</evidence>
<evidence type="ECO:0000313" key="15">
    <source>
        <dbReference type="EMBL" id="MBY8877165.1"/>
    </source>
</evidence>
<evidence type="ECO:0000256" key="9">
    <source>
        <dbReference type="ARBA" id="ARBA00022989"/>
    </source>
</evidence>
<accession>A0ABS7Q200</accession>
<dbReference type="PANTHER" id="PTHR43221">
    <property type="entry name" value="PROTEASE HTPX"/>
    <property type="match status" value="1"/>
</dbReference>
<evidence type="ECO:0000256" key="3">
    <source>
        <dbReference type="ARBA" id="ARBA00022475"/>
    </source>
</evidence>
<keyword evidence="4" id="KW-0645">Protease</keyword>
<keyword evidence="16" id="KW-1185">Reference proteome</keyword>
<evidence type="ECO:0000256" key="7">
    <source>
        <dbReference type="ARBA" id="ARBA00022801"/>
    </source>
</evidence>
<reference evidence="15 16" key="1">
    <citation type="submission" date="2021-08" db="EMBL/GenBank/DDBJ databases">
        <title>WGS of actinomycetes from Thailand.</title>
        <authorList>
            <person name="Thawai C."/>
        </authorList>
    </citation>
    <scope>NUCLEOTIDE SEQUENCE [LARGE SCALE GENOMIC DNA]</scope>
    <source>
        <strain evidence="15 16">PLK6-54</strain>
    </source>
</reference>
<sequence length="577" mass="60707">MNASLRAARALLLLAGFYLMGLVLLGLVLTLDAFVVVGLLHGHALFALVKLLLISLALTVPVLDGMLALVRRKGDDGPDGYEVTARAQPELWAEVGEAARLAGTRAPDRVVLIGDVNAAVAERTRLLGLVPGRRSLYLGVPLLTGLTVPRLRAVLAHEFGHYGHRDTRLAGITMRGRVAMTHTIESFRAGAADGSRGHAFLGNLYVRYARFYLRASQSVARRQELAADRAAALAVGRRTTAAALREVPLLSTAFGFYVTRYATAGRKVSLLPPAGEFYGGFRHLLADSDRGEELARMRAGLLEEEQSPYDSHPPTAERVRLIEELPDDGRPDDPSAPAGLSLLRDRAAVLASVESATLVAEVAGFRRVGWADLFRSKGWSAATAAAEPLRKAVFAVRGGNAAMLPTIEETLDAIDAGRLWTEIAPRLPLAGSGTPQNSPDELRSAVRDGLTALAHLALAHADKAHWELSWSGAPIRLVLPPDVATRLPAAVEAASAPAPDTTPLRRLLSETENAATGDATPAAETPEAPEAPGAADPAPAAEDPGTADAPPSTRGPQAVTPAQAAAHPGTVGPTPTA</sequence>
<dbReference type="CDD" id="cd07328">
    <property type="entry name" value="M48_Ste24p_like"/>
    <property type="match status" value="1"/>
</dbReference>
<gene>
    <name evidence="15" type="ORF">K7862_05845</name>
</gene>
<keyword evidence="7 15" id="KW-0378">Hydrolase</keyword>
<evidence type="ECO:0000256" key="6">
    <source>
        <dbReference type="ARBA" id="ARBA00022723"/>
    </source>
</evidence>
<comment type="subcellular location">
    <subcellularLocation>
        <location evidence="2">Cell membrane</location>
        <topology evidence="2">Multi-pass membrane protein</topology>
    </subcellularLocation>
</comment>
<evidence type="ECO:0000256" key="8">
    <source>
        <dbReference type="ARBA" id="ARBA00022833"/>
    </source>
</evidence>
<evidence type="ECO:0000256" key="4">
    <source>
        <dbReference type="ARBA" id="ARBA00022670"/>
    </source>
</evidence>
<evidence type="ECO:0000256" key="10">
    <source>
        <dbReference type="ARBA" id="ARBA00023049"/>
    </source>
</evidence>
<dbReference type="RefSeq" id="WP_222961304.1">
    <property type="nucleotide sequence ID" value="NZ_JAINZZ010000004.1"/>
</dbReference>
<dbReference type="InterPro" id="IPR050083">
    <property type="entry name" value="HtpX_protease"/>
</dbReference>
<dbReference type="EC" id="3.4.24.-" evidence="15"/>
<dbReference type="Gene3D" id="3.30.2010.10">
    <property type="entry name" value="Metalloproteases ('zincins'), catalytic domain"/>
    <property type="match status" value="1"/>
</dbReference>
<evidence type="ECO:0000256" key="5">
    <source>
        <dbReference type="ARBA" id="ARBA00022692"/>
    </source>
</evidence>
<feature type="compositionally biased region" description="Low complexity" evidence="12">
    <location>
        <begin position="514"/>
        <end position="551"/>
    </location>
</feature>
<comment type="caution">
    <text evidence="15">The sequence shown here is derived from an EMBL/GenBank/DDBJ whole genome shotgun (WGS) entry which is preliminary data.</text>
</comment>
<evidence type="ECO:0000256" key="11">
    <source>
        <dbReference type="ARBA" id="ARBA00023136"/>
    </source>
</evidence>
<keyword evidence="9 13" id="KW-1133">Transmembrane helix</keyword>
<dbReference type="Pfam" id="PF01435">
    <property type="entry name" value="Peptidase_M48"/>
    <property type="match status" value="1"/>
</dbReference>
<evidence type="ECO:0000256" key="12">
    <source>
        <dbReference type="SAM" id="MobiDB-lite"/>
    </source>
</evidence>
<proteinExistence type="predicted"/>
<keyword evidence="6" id="KW-0479">Metal-binding</keyword>
<comment type="cofactor">
    <cofactor evidence="1">
        <name>Zn(2+)</name>
        <dbReference type="ChEBI" id="CHEBI:29105"/>
    </cofactor>
</comment>
<dbReference type="PANTHER" id="PTHR43221:SF1">
    <property type="entry name" value="PROTEASE HTPX"/>
    <property type="match status" value="1"/>
</dbReference>
<keyword evidence="8" id="KW-0862">Zinc</keyword>
<evidence type="ECO:0000256" key="13">
    <source>
        <dbReference type="SAM" id="Phobius"/>
    </source>
</evidence>
<keyword evidence="3" id="KW-1003">Cell membrane</keyword>
<name>A0ABS7Q200_9ACTN</name>
<dbReference type="GO" id="GO:0008237">
    <property type="term" value="F:metallopeptidase activity"/>
    <property type="evidence" value="ECO:0007669"/>
    <property type="project" value="UniProtKB-KW"/>
</dbReference>
<evidence type="ECO:0000256" key="1">
    <source>
        <dbReference type="ARBA" id="ARBA00001947"/>
    </source>
</evidence>
<keyword evidence="10 15" id="KW-0482">Metalloprotease</keyword>
<feature type="region of interest" description="Disordered" evidence="12">
    <location>
        <begin position="514"/>
        <end position="577"/>
    </location>
</feature>
<dbReference type="Proteomes" id="UP000778578">
    <property type="component" value="Unassembled WGS sequence"/>
</dbReference>